<evidence type="ECO:0008006" key="4">
    <source>
        <dbReference type="Google" id="ProtNLM"/>
    </source>
</evidence>
<dbReference type="AlphaFoldDB" id="A0AAV3RYR5"/>
<gene>
    <name evidence="2" type="ORF">LIER_32269</name>
</gene>
<evidence type="ECO:0000313" key="3">
    <source>
        <dbReference type="Proteomes" id="UP001454036"/>
    </source>
</evidence>
<comment type="caution">
    <text evidence="2">The sequence shown here is derived from an EMBL/GenBank/DDBJ whole genome shotgun (WGS) entry which is preliminary data.</text>
</comment>
<accession>A0AAV3RYR5</accession>
<dbReference type="EMBL" id="BAABME010012322">
    <property type="protein sequence ID" value="GAA0184981.1"/>
    <property type="molecule type" value="Genomic_DNA"/>
</dbReference>
<evidence type="ECO:0000256" key="1">
    <source>
        <dbReference type="SAM" id="MobiDB-lite"/>
    </source>
</evidence>
<reference evidence="2 3" key="1">
    <citation type="submission" date="2024-01" db="EMBL/GenBank/DDBJ databases">
        <title>The complete chloroplast genome sequence of Lithospermum erythrorhizon: insights into the phylogenetic relationship among Boraginaceae species and the maternal lineages of purple gromwells.</title>
        <authorList>
            <person name="Okada T."/>
            <person name="Watanabe K."/>
        </authorList>
    </citation>
    <scope>NUCLEOTIDE SEQUENCE [LARGE SCALE GENOMIC DNA]</scope>
</reference>
<protein>
    <recommendedName>
        <fullName evidence="4">DUF4283 domain-containing protein</fullName>
    </recommendedName>
</protein>
<feature type="region of interest" description="Disordered" evidence="1">
    <location>
        <begin position="1"/>
        <end position="33"/>
    </location>
</feature>
<proteinExistence type="predicted"/>
<feature type="compositionally biased region" description="Pro residues" evidence="1">
    <location>
        <begin position="1"/>
        <end position="25"/>
    </location>
</feature>
<sequence>MDVVKPPLPPPPLDGDGKPPLPPLPLDGDDSFPENLLKDASLLQASLKSPTFSDPKPSSITFTQTLMNSTTAPTFSNLNFHHLPLAVGNQPGNTSMLGNSNVQNLTTSGPKLILTTFGPKLSYSAALRMNYKSVIMKIFSKKCRLMNLSRLSHVMIVDAYVQAFSMRMFKWTPDKESPLTPVWVTFSGLPLYFFTDEALLSIANSIDCNHLGHVRKDCKRKSDPLLASNKGAPAEGSSKHPFRRVVVPDEWDVTDVSTNKWVEEIFCVSELVEDVGAKEANVVDIQIGNIFDALVECGLIEEEELQALAKEV</sequence>
<dbReference type="Proteomes" id="UP001454036">
    <property type="component" value="Unassembled WGS sequence"/>
</dbReference>
<organism evidence="2 3">
    <name type="scientific">Lithospermum erythrorhizon</name>
    <name type="common">Purple gromwell</name>
    <name type="synonym">Lithospermum officinale var. erythrorhizon</name>
    <dbReference type="NCBI Taxonomy" id="34254"/>
    <lineage>
        <taxon>Eukaryota</taxon>
        <taxon>Viridiplantae</taxon>
        <taxon>Streptophyta</taxon>
        <taxon>Embryophyta</taxon>
        <taxon>Tracheophyta</taxon>
        <taxon>Spermatophyta</taxon>
        <taxon>Magnoliopsida</taxon>
        <taxon>eudicotyledons</taxon>
        <taxon>Gunneridae</taxon>
        <taxon>Pentapetalae</taxon>
        <taxon>asterids</taxon>
        <taxon>lamiids</taxon>
        <taxon>Boraginales</taxon>
        <taxon>Boraginaceae</taxon>
        <taxon>Boraginoideae</taxon>
        <taxon>Lithospermeae</taxon>
        <taxon>Lithospermum</taxon>
    </lineage>
</organism>
<evidence type="ECO:0000313" key="2">
    <source>
        <dbReference type="EMBL" id="GAA0184981.1"/>
    </source>
</evidence>
<name>A0AAV3RYR5_LITER</name>
<keyword evidence="3" id="KW-1185">Reference proteome</keyword>